<accession>A0A6J6V5E2</accession>
<dbReference type="AlphaFoldDB" id="A0A6J6V5E2"/>
<proteinExistence type="predicted"/>
<dbReference type="SUPFAM" id="SSF53448">
    <property type="entry name" value="Nucleotide-diphospho-sugar transferases"/>
    <property type="match status" value="1"/>
</dbReference>
<reference evidence="1" key="1">
    <citation type="submission" date="2020-05" db="EMBL/GenBank/DDBJ databases">
        <authorList>
            <person name="Chiriac C."/>
            <person name="Salcher M."/>
            <person name="Ghai R."/>
            <person name="Kavagutti S V."/>
        </authorList>
    </citation>
    <scope>NUCLEOTIDE SEQUENCE</scope>
</reference>
<dbReference type="InterPro" id="IPR029044">
    <property type="entry name" value="Nucleotide-diphossugar_trans"/>
</dbReference>
<dbReference type="EMBL" id="CAEZZK010000219">
    <property type="protein sequence ID" value="CAB4766305.1"/>
    <property type="molecule type" value="Genomic_DNA"/>
</dbReference>
<protein>
    <submittedName>
        <fullName evidence="1">Unannotated protein</fullName>
    </submittedName>
</protein>
<name>A0A6J6V5E2_9ZZZZ</name>
<evidence type="ECO:0000313" key="1">
    <source>
        <dbReference type="EMBL" id="CAB4766305.1"/>
    </source>
</evidence>
<gene>
    <name evidence="1" type="ORF">UFOPK2855_01037</name>
</gene>
<sequence>MVKQYPVIITVRDRLTCLKELLNWLETAGQTEIWLCDNASTYPPLVDFLRTTNHHVVYNNYNLGHRAPWLSGLVPELGDDRFFIISDPDVIPDKNTPNDVFEVFEEAFLMNPKIDKVGFSLRIDDLPDHYIHKQDVITWESQFWRKKLSNGFYSAPIDTTFAMHRPGGGHINANSLRSAPPYLARHLPWYYDLSKPSAEIDYYNKNADQLISNWNNENLPASVKAVLVKLRAENIAREQKI</sequence>
<organism evidence="1">
    <name type="scientific">freshwater metagenome</name>
    <dbReference type="NCBI Taxonomy" id="449393"/>
    <lineage>
        <taxon>unclassified sequences</taxon>
        <taxon>metagenomes</taxon>
        <taxon>ecological metagenomes</taxon>
    </lineage>
</organism>